<feature type="signal peptide" evidence="8">
    <location>
        <begin position="1"/>
        <end position="25"/>
    </location>
</feature>
<dbReference type="AlphaFoldDB" id="A0A1H8H1T1"/>
<dbReference type="RefSeq" id="WP_091301481.1">
    <property type="nucleotide sequence ID" value="NZ_FOCE01000005.1"/>
</dbReference>
<protein>
    <submittedName>
        <fullName evidence="9">Outer membrane protein</fullName>
    </submittedName>
</protein>
<evidence type="ECO:0000256" key="1">
    <source>
        <dbReference type="ARBA" id="ARBA00004442"/>
    </source>
</evidence>
<dbReference type="GO" id="GO:0009279">
    <property type="term" value="C:cell outer membrane"/>
    <property type="evidence" value="ECO:0007669"/>
    <property type="project" value="UniProtKB-SubCell"/>
</dbReference>
<keyword evidence="5" id="KW-0812">Transmembrane</keyword>
<evidence type="ECO:0000256" key="8">
    <source>
        <dbReference type="SAM" id="SignalP"/>
    </source>
</evidence>
<comment type="subcellular location">
    <subcellularLocation>
        <location evidence="1">Cell outer membrane</location>
    </subcellularLocation>
</comment>
<evidence type="ECO:0000256" key="3">
    <source>
        <dbReference type="ARBA" id="ARBA00022448"/>
    </source>
</evidence>
<dbReference type="Pfam" id="PF02321">
    <property type="entry name" value="OEP"/>
    <property type="match status" value="2"/>
</dbReference>
<dbReference type="InterPro" id="IPR051906">
    <property type="entry name" value="TolC-like"/>
</dbReference>
<name>A0A1H8H1T1_9RHOB</name>
<comment type="similarity">
    <text evidence="2">Belongs to the outer membrane factor (OMF) (TC 1.B.17) family.</text>
</comment>
<keyword evidence="10" id="KW-1185">Reference proteome</keyword>
<evidence type="ECO:0000256" key="7">
    <source>
        <dbReference type="ARBA" id="ARBA00023237"/>
    </source>
</evidence>
<evidence type="ECO:0000313" key="10">
    <source>
        <dbReference type="Proteomes" id="UP000198761"/>
    </source>
</evidence>
<evidence type="ECO:0000256" key="6">
    <source>
        <dbReference type="ARBA" id="ARBA00023136"/>
    </source>
</evidence>
<feature type="chain" id="PRO_5011434493" evidence="8">
    <location>
        <begin position="26"/>
        <end position="462"/>
    </location>
</feature>
<gene>
    <name evidence="9" type="ORF">SAMN04488103_105235</name>
</gene>
<proteinExistence type="inferred from homology"/>
<dbReference type="SUPFAM" id="SSF56954">
    <property type="entry name" value="Outer membrane efflux proteins (OEP)"/>
    <property type="match status" value="1"/>
</dbReference>
<evidence type="ECO:0000256" key="5">
    <source>
        <dbReference type="ARBA" id="ARBA00022692"/>
    </source>
</evidence>
<dbReference type="InterPro" id="IPR010130">
    <property type="entry name" value="T1SS_OMP_TolC"/>
</dbReference>
<dbReference type="EMBL" id="FOCE01000005">
    <property type="protein sequence ID" value="SEN50351.1"/>
    <property type="molecule type" value="Genomic_DNA"/>
</dbReference>
<keyword evidence="3" id="KW-0813">Transport</keyword>
<dbReference type="PANTHER" id="PTHR30026:SF22">
    <property type="entry name" value="OUTER MEMBRANE EFFLUX PROTEIN"/>
    <property type="match status" value="1"/>
</dbReference>
<keyword evidence="7" id="KW-0998">Cell outer membrane</keyword>
<dbReference type="InterPro" id="IPR003423">
    <property type="entry name" value="OMP_efflux"/>
</dbReference>
<dbReference type="STRING" id="933059.SAMN04488103_105235"/>
<evidence type="ECO:0000313" key="9">
    <source>
        <dbReference type="EMBL" id="SEN50351.1"/>
    </source>
</evidence>
<dbReference type="Gene3D" id="1.20.1600.10">
    <property type="entry name" value="Outer membrane efflux proteins (OEP)"/>
    <property type="match status" value="1"/>
</dbReference>
<keyword evidence="6" id="KW-0472">Membrane</keyword>
<organism evidence="9 10">
    <name type="scientific">Gemmobacter aquatilis</name>
    <dbReference type="NCBI Taxonomy" id="933059"/>
    <lineage>
        <taxon>Bacteria</taxon>
        <taxon>Pseudomonadati</taxon>
        <taxon>Pseudomonadota</taxon>
        <taxon>Alphaproteobacteria</taxon>
        <taxon>Rhodobacterales</taxon>
        <taxon>Paracoccaceae</taxon>
        <taxon>Gemmobacter</taxon>
    </lineage>
</organism>
<dbReference type="GO" id="GO:0015562">
    <property type="term" value="F:efflux transmembrane transporter activity"/>
    <property type="evidence" value="ECO:0007669"/>
    <property type="project" value="InterPro"/>
</dbReference>
<dbReference type="PANTHER" id="PTHR30026">
    <property type="entry name" value="OUTER MEMBRANE PROTEIN TOLC"/>
    <property type="match status" value="1"/>
</dbReference>
<dbReference type="GO" id="GO:0015288">
    <property type="term" value="F:porin activity"/>
    <property type="evidence" value="ECO:0007669"/>
    <property type="project" value="TreeGrafter"/>
</dbReference>
<sequence>MFGLRQWLAASAATVVMAAAPVAQAETLADALIAAYKTSHLLDQNRALLRTADEDVATAVAGLRPVMQFVAQATRQHRIYDRGGIKQNIDTAAVALSFDLTLFDFGRTQASIDAAKEAVLATRAGLRGVEQSVLLNTVQAYVNVRLAQEIVDLRRNNQRVIGEELKASQDRFDVGEVTRTDVAQAESALGAARASLAAAEGDLLVAREAYKALTGAYPGKLATPPAAPKLPKSLEQAVAMAMREHPDMIQQQHQVKAADMVVAQAEANMKPTIGLSTRFGRTSGILVNEFDEGTTSLTMSHTLYAGGKLSAQYRRALAQREAQRSALLNTTVTVEQNAVNAWSSITVLGAQIAGNSRQIEAAQVAFEGVREEAKLGARTTLEVLDAEQDLLDARAARFQTEAERYYSYYSLLAATGQLTVEKLNLGIPTYDVAAYYNAVKDAPATSYQGRALDRVLKAIGEE</sequence>
<reference evidence="9 10" key="1">
    <citation type="submission" date="2016-10" db="EMBL/GenBank/DDBJ databases">
        <authorList>
            <person name="de Groot N.N."/>
        </authorList>
    </citation>
    <scope>NUCLEOTIDE SEQUENCE [LARGE SCALE GENOMIC DNA]</scope>
    <source>
        <strain evidence="9 10">DSM 3857</strain>
    </source>
</reference>
<dbReference type="NCBIfam" id="TIGR01844">
    <property type="entry name" value="type_I_sec_TolC"/>
    <property type="match status" value="1"/>
</dbReference>
<accession>A0A1H8H1T1</accession>
<dbReference type="OrthoDB" id="9789368at2"/>
<keyword evidence="8" id="KW-0732">Signal</keyword>
<keyword evidence="4" id="KW-1134">Transmembrane beta strand</keyword>
<evidence type="ECO:0000256" key="2">
    <source>
        <dbReference type="ARBA" id="ARBA00007613"/>
    </source>
</evidence>
<dbReference type="Proteomes" id="UP000198761">
    <property type="component" value="Unassembled WGS sequence"/>
</dbReference>
<evidence type="ECO:0000256" key="4">
    <source>
        <dbReference type="ARBA" id="ARBA00022452"/>
    </source>
</evidence>
<dbReference type="GO" id="GO:1990281">
    <property type="term" value="C:efflux pump complex"/>
    <property type="evidence" value="ECO:0007669"/>
    <property type="project" value="TreeGrafter"/>
</dbReference>